<evidence type="ECO:0000256" key="1">
    <source>
        <dbReference type="SAM" id="SignalP"/>
    </source>
</evidence>
<keyword evidence="3" id="KW-1185">Reference proteome</keyword>
<dbReference type="Proteomes" id="UP000427769">
    <property type="component" value="Chromosome"/>
</dbReference>
<feature type="chain" id="PRO_5024409879" evidence="1">
    <location>
        <begin position="22"/>
        <end position="284"/>
    </location>
</feature>
<feature type="signal peptide" evidence="1">
    <location>
        <begin position="1"/>
        <end position="21"/>
    </location>
</feature>
<sequence>MKVTLLTAIVLAAIPIATAWANLTGSWSCNDGGTYYLRQIGRELHWYGEADYSGQPAWANVFSGSILDGRITGKWAAVPKGRSSGAGQLVLEVKNQGTVLRSVENTGGFKGSRWVRKKTVKAAARTLPQAQPERGKDCIAFNSSTIGLEQINGRWKIVDGGHWLFDFGSDRVAAQKALQVINHYRMNRSCFVGRLDPSFAYLLAKGGVPEGPMAGEDCVAFDPVKIRVSKINNRWKIVEGRHWLFDFGSNLTEARQALAIIKRYGFTRSCFVGRPKADFSYLRR</sequence>
<dbReference type="AlphaFoldDB" id="A0A5K7ZB81"/>
<reference evidence="2 3" key="1">
    <citation type="submission" date="2019-11" db="EMBL/GenBank/DDBJ databases">
        <title>Comparative genomics of hydrocarbon-degrading Desulfosarcina strains.</title>
        <authorList>
            <person name="Watanabe M."/>
            <person name="Kojima H."/>
            <person name="Fukui M."/>
        </authorList>
    </citation>
    <scope>NUCLEOTIDE SEQUENCE [LARGE SCALE GENOMIC DNA]</scope>
    <source>
        <strain evidence="2 3">PP31</strain>
    </source>
</reference>
<protein>
    <submittedName>
        <fullName evidence="2">Uncharacterized protein</fullName>
    </submittedName>
</protein>
<organism evidence="2 3">
    <name type="scientific">Desulfosarcina widdelii</name>
    <dbReference type="NCBI Taxonomy" id="947919"/>
    <lineage>
        <taxon>Bacteria</taxon>
        <taxon>Pseudomonadati</taxon>
        <taxon>Thermodesulfobacteriota</taxon>
        <taxon>Desulfobacteria</taxon>
        <taxon>Desulfobacterales</taxon>
        <taxon>Desulfosarcinaceae</taxon>
        <taxon>Desulfosarcina</taxon>
    </lineage>
</organism>
<evidence type="ECO:0000313" key="3">
    <source>
        <dbReference type="Proteomes" id="UP000427769"/>
    </source>
</evidence>
<dbReference type="EMBL" id="AP021875">
    <property type="protein sequence ID" value="BBO78005.1"/>
    <property type="molecule type" value="Genomic_DNA"/>
</dbReference>
<gene>
    <name evidence="2" type="ORF">DSCW_54220</name>
</gene>
<name>A0A5K7ZB81_9BACT</name>
<keyword evidence="1" id="KW-0732">Signal</keyword>
<dbReference type="KEGG" id="dwd:DSCW_54220"/>
<evidence type="ECO:0000313" key="2">
    <source>
        <dbReference type="EMBL" id="BBO78005.1"/>
    </source>
</evidence>
<accession>A0A5K7ZB81</accession>
<proteinExistence type="predicted"/>